<keyword evidence="1" id="KW-0472">Membrane</keyword>
<keyword evidence="1" id="KW-1133">Transmembrane helix</keyword>
<gene>
    <name evidence="2" type="ORF">U6N30_09030</name>
</gene>
<keyword evidence="1" id="KW-0812">Transmembrane</keyword>
<evidence type="ECO:0000313" key="3">
    <source>
        <dbReference type="Proteomes" id="UP001324287"/>
    </source>
</evidence>
<feature type="transmembrane region" description="Helical" evidence="1">
    <location>
        <begin position="20"/>
        <end position="40"/>
    </location>
</feature>
<evidence type="ECO:0000256" key="1">
    <source>
        <dbReference type="SAM" id="Phobius"/>
    </source>
</evidence>
<sequence length="77" mass="8257">MTLTLYTAHVLFINSPLDVFSATAGYLFQVVAVLVFAVAWRMAVGRGPLEQLAADAARNARRAVRGHAASPTDRSTP</sequence>
<organism evidence="2 3">
    <name type="scientific">Blastococcus brunescens</name>
    <dbReference type="NCBI Taxonomy" id="1564165"/>
    <lineage>
        <taxon>Bacteria</taxon>
        <taxon>Bacillati</taxon>
        <taxon>Actinomycetota</taxon>
        <taxon>Actinomycetes</taxon>
        <taxon>Geodermatophilales</taxon>
        <taxon>Geodermatophilaceae</taxon>
        <taxon>Blastococcus</taxon>
    </lineage>
</organism>
<reference evidence="2 3" key="1">
    <citation type="submission" date="2023-12" db="EMBL/GenBank/DDBJ databases">
        <title>Blastococcus brunescens sp. nov., an actonobacterium isolated from sandstone collected in sahara desert.</title>
        <authorList>
            <person name="Gtari M."/>
            <person name="Ghodhbane F."/>
        </authorList>
    </citation>
    <scope>NUCLEOTIDE SEQUENCE [LARGE SCALE GENOMIC DNA]</scope>
    <source>
        <strain evidence="2 3">BMG 8361</strain>
    </source>
</reference>
<proteinExistence type="predicted"/>
<accession>A0ABZ1B7A8</accession>
<evidence type="ECO:0008006" key="4">
    <source>
        <dbReference type="Google" id="ProtNLM"/>
    </source>
</evidence>
<keyword evidence="3" id="KW-1185">Reference proteome</keyword>
<dbReference type="RefSeq" id="WP_324277021.1">
    <property type="nucleotide sequence ID" value="NZ_CP141261.1"/>
</dbReference>
<name>A0ABZ1B7A8_9ACTN</name>
<dbReference type="EMBL" id="CP141261">
    <property type="protein sequence ID" value="WRL65703.1"/>
    <property type="molecule type" value="Genomic_DNA"/>
</dbReference>
<dbReference type="Proteomes" id="UP001324287">
    <property type="component" value="Chromosome"/>
</dbReference>
<evidence type="ECO:0000313" key="2">
    <source>
        <dbReference type="EMBL" id="WRL65703.1"/>
    </source>
</evidence>
<protein>
    <recommendedName>
        <fullName evidence="4">DUF418 domain-containing protein</fullName>
    </recommendedName>
</protein>